<dbReference type="GO" id="GO:0043709">
    <property type="term" value="P:cell adhesion involved in single-species biofilm formation"/>
    <property type="evidence" value="ECO:0007669"/>
    <property type="project" value="TreeGrafter"/>
</dbReference>
<dbReference type="Proteomes" id="UP000191663">
    <property type="component" value="Unassembled WGS sequence"/>
</dbReference>
<dbReference type="GO" id="GO:0005886">
    <property type="term" value="C:plasma membrane"/>
    <property type="evidence" value="ECO:0007669"/>
    <property type="project" value="TreeGrafter"/>
</dbReference>
<dbReference type="Gene3D" id="3.30.450.40">
    <property type="match status" value="1"/>
</dbReference>
<sequence length="394" mass="45030">MSSGTYISIVLGIIIATLAIFLLIALFGSRKTRRRLNQTDILTDELERHKKENMRLRAELKRLNSMTNLFFASMIRLTAKLNPLEIANETRGLLANYLDPEKIAIFVYDEKGKRLNIITQQGLDENWIPKIIYKLGEGKVGRAAATRFPVSRSELEFGNIKEPYPVFDPDICYPLVYQDRLYGVIAISIEKISEREKNLLGVVAMMTAVALNNTRSFESIQTSAITDPLTKLYNIAHFKDRLQEEIKRAQKFQHDLSIIIIDLDNFKDYNDTFGHHAGDQLLIKLAQIFRHHFDETDTVARYGGDEFIVMCPEIKKQEAVRIAGNLLQDLQLYDFTREGQKNHPSITFSAGVSSYPDDSSNYADLIKMADEALYEAKRAGRNNVRGYKPKIEKI</sequence>
<dbReference type="PANTHER" id="PTHR45138">
    <property type="entry name" value="REGULATORY COMPONENTS OF SENSORY TRANSDUCTION SYSTEM"/>
    <property type="match status" value="1"/>
</dbReference>
<gene>
    <name evidence="4" type="ORF">BXT86_01025</name>
</gene>
<protein>
    <recommendedName>
        <fullName evidence="3">GGDEF domain-containing protein</fullName>
    </recommendedName>
</protein>
<dbReference type="GO" id="GO:1902201">
    <property type="term" value="P:negative regulation of bacterial-type flagellum-dependent cell motility"/>
    <property type="evidence" value="ECO:0007669"/>
    <property type="project" value="TreeGrafter"/>
</dbReference>
<dbReference type="SUPFAM" id="SSF55781">
    <property type="entry name" value="GAF domain-like"/>
    <property type="match status" value="1"/>
</dbReference>
<dbReference type="InterPro" id="IPR003018">
    <property type="entry name" value="GAF"/>
</dbReference>
<dbReference type="AlphaFoldDB" id="A0A1V4QHI8"/>
<evidence type="ECO:0000313" key="5">
    <source>
        <dbReference type="Proteomes" id="UP000191663"/>
    </source>
</evidence>
<dbReference type="InterPro" id="IPR050469">
    <property type="entry name" value="Diguanylate_Cyclase"/>
</dbReference>
<evidence type="ECO:0000256" key="1">
    <source>
        <dbReference type="SAM" id="Coils"/>
    </source>
</evidence>
<dbReference type="Gene3D" id="3.30.70.270">
    <property type="match status" value="1"/>
</dbReference>
<accession>A0A1V4QHI8</accession>
<dbReference type="InterPro" id="IPR029787">
    <property type="entry name" value="Nucleotide_cyclase"/>
</dbReference>
<dbReference type="GO" id="GO:0052621">
    <property type="term" value="F:diguanylate cyclase activity"/>
    <property type="evidence" value="ECO:0007669"/>
    <property type="project" value="TreeGrafter"/>
</dbReference>
<dbReference type="InterPro" id="IPR043128">
    <property type="entry name" value="Rev_trsase/Diguanyl_cyclase"/>
</dbReference>
<feature type="coiled-coil region" evidence="1">
    <location>
        <begin position="39"/>
        <end position="66"/>
    </location>
</feature>
<dbReference type="FunFam" id="3.30.70.270:FF:000001">
    <property type="entry name" value="Diguanylate cyclase domain protein"/>
    <property type="match status" value="1"/>
</dbReference>
<keyword evidence="2" id="KW-1133">Transmembrane helix</keyword>
<dbReference type="SUPFAM" id="SSF55073">
    <property type="entry name" value="Nucleotide cyclase"/>
    <property type="match status" value="1"/>
</dbReference>
<dbReference type="CDD" id="cd01949">
    <property type="entry name" value="GGDEF"/>
    <property type="match status" value="1"/>
</dbReference>
<feature type="domain" description="GGDEF" evidence="3">
    <location>
        <begin position="254"/>
        <end position="389"/>
    </location>
</feature>
<dbReference type="SMART" id="SM00065">
    <property type="entry name" value="GAF"/>
    <property type="match status" value="1"/>
</dbReference>
<keyword evidence="1" id="KW-0175">Coiled coil</keyword>
<dbReference type="PROSITE" id="PS50887">
    <property type="entry name" value="GGDEF"/>
    <property type="match status" value="1"/>
</dbReference>
<dbReference type="PANTHER" id="PTHR45138:SF9">
    <property type="entry name" value="DIGUANYLATE CYCLASE DGCM-RELATED"/>
    <property type="match status" value="1"/>
</dbReference>
<evidence type="ECO:0000256" key="2">
    <source>
        <dbReference type="SAM" id="Phobius"/>
    </source>
</evidence>
<dbReference type="InterPro" id="IPR000160">
    <property type="entry name" value="GGDEF_dom"/>
</dbReference>
<feature type="transmembrane region" description="Helical" evidence="2">
    <location>
        <begin position="6"/>
        <end position="27"/>
    </location>
</feature>
<evidence type="ECO:0000313" key="4">
    <source>
        <dbReference type="EMBL" id="OPX18481.1"/>
    </source>
</evidence>
<reference evidence="5" key="1">
    <citation type="submission" date="2017-01" db="EMBL/GenBank/DDBJ databases">
        <title>Novel pathways for hydrocarbon cycling and metabolic interdependencies in hydrothermal sediment communities.</title>
        <authorList>
            <person name="Dombrowski N."/>
            <person name="Seitz K."/>
            <person name="Teske A."/>
            <person name="Baker B."/>
        </authorList>
    </citation>
    <scope>NUCLEOTIDE SEQUENCE [LARGE SCALE GENOMIC DNA]</scope>
</reference>
<dbReference type="EMBL" id="MUKB01000012">
    <property type="protein sequence ID" value="OPX18481.1"/>
    <property type="molecule type" value="Genomic_DNA"/>
</dbReference>
<dbReference type="SMART" id="SM00267">
    <property type="entry name" value="GGDEF"/>
    <property type="match status" value="1"/>
</dbReference>
<proteinExistence type="predicted"/>
<keyword evidence="2" id="KW-0812">Transmembrane</keyword>
<dbReference type="InterPro" id="IPR029016">
    <property type="entry name" value="GAF-like_dom_sf"/>
</dbReference>
<evidence type="ECO:0000259" key="3">
    <source>
        <dbReference type="PROSITE" id="PS50887"/>
    </source>
</evidence>
<comment type="caution">
    <text evidence="4">The sequence shown here is derived from an EMBL/GenBank/DDBJ whole genome shotgun (WGS) entry which is preliminary data.</text>
</comment>
<organism evidence="4 5">
    <name type="scientific">candidate division WOR-3 bacterium 4484_100</name>
    <dbReference type="NCBI Taxonomy" id="1936077"/>
    <lineage>
        <taxon>Bacteria</taxon>
        <taxon>Bacteria division WOR-3</taxon>
    </lineage>
</organism>
<keyword evidence="2" id="KW-0472">Membrane</keyword>
<dbReference type="Pfam" id="PF01590">
    <property type="entry name" value="GAF"/>
    <property type="match status" value="1"/>
</dbReference>
<dbReference type="Pfam" id="PF00990">
    <property type="entry name" value="GGDEF"/>
    <property type="match status" value="1"/>
</dbReference>
<dbReference type="NCBIfam" id="TIGR00254">
    <property type="entry name" value="GGDEF"/>
    <property type="match status" value="1"/>
</dbReference>
<name>A0A1V4QHI8_UNCW3</name>